<accession>A0A6L2NZT7</accession>
<feature type="compositionally biased region" description="Pro residues" evidence="1">
    <location>
        <begin position="471"/>
        <end position="481"/>
    </location>
</feature>
<evidence type="ECO:0000313" key="2">
    <source>
        <dbReference type="EMBL" id="GEU91606.1"/>
    </source>
</evidence>
<comment type="caution">
    <text evidence="2">The sequence shown here is derived from an EMBL/GenBank/DDBJ whole genome shotgun (WGS) entry which is preliminary data.</text>
</comment>
<proteinExistence type="predicted"/>
<dbReference type="EMBL" id="BKCJ010010442">
    <property type="protein sequence ID" value="GEU91606.1"/>
    <property type="molecule type" value="Genomic_DNA"/>
</dbReference>
<protein>
    <recommendedName>
        <fullName evidence="3">Integrase, catalytic region, zinc finger, CCHC-type, peptidase aspartic, catalytic</fullName>
    </recommendedName>
</protein>
<feature type="region of interest" description="Disordered" evidence="1">
    <location>
        <begin position="445"/>
        <end position="498"/>
    </location>
</feature>
<evidence type="ECO:0008006" key="3">
    <source>
        <dbReference type="Google" id="ProtNLM"/>
    </source>
</evidence>
<organism evidence="2">
    <name type="scientific">Tanacetum cinerariifolium</name>
    <name type="common">Dalmatian daisy</name>
    <name type="synonym">Chrysanthemum cinerariifolium</name>
    <dbReference type="NCBI Taxonomy" id="118510"/>
    <lineage>
        <taxon>Eukaryota</taxon>
        <taxon>Viridiplantae</taxon>
        <taxon>Streptophyta</taxon>
        <taxon>Embryophyta</taxon>
        <taxon>Tracheophyta</taxon>
        <taxon>Spermatophyta</taxon>
        <taxon>Magnoliopsida</taxon>
        <taxon>eudicotyledons</taxon>
        <taxon>Gunneridae</taxon>
        <taxon>Pentapetalae</taxon>
        <taxon>asterids</taxon>
        <taxon>campanulids</taxon>
        <taxon>Asterales</taxon>
        <taxon>Asteraceae</taxon>
        <taxon>Asteroideae</taxon>
        <taxon>Anthemideae</taxon>
        <taxon>Anthemidinae</taxon>
        <taxon>Tanacetum</taxon>
    </lineage>
</organism>
<feature type="compositionally biased region" description="Basic and acidic residues" evidence="1">
    <location>
        <begin position="445"/>
        <end position="454"/>
    </location>
</feature>
<sequence>MNILKSIDERPYQMGTVRETLAEGTERAPQFGPERPRVYSDLSPKEKDRYNADIRAINILLQGLPKDIYTLINHYTDAKYIWDNHKGEFIHDYYVRFSKLINDMRNIKITMSKMQLNSKFVNNMLPEWGRFVIARYSPSSLTSSSTQVLQPLAENSHLDSSLSPAENLIENLTNTLALLTQSYKTFLPQTNNQLRTSSNARNQAMIQDGRVVVQNVQGDKIEVRGLIHGVEVQLDMGELITELGMSIRNSEYYKDKMLLMQAQENRVALDVEQLLFLADDCDAFDFDVDEAATTQTMFMANLSSAYPITDEAEPSYDSDILSENTVVKNSLTAELATYKEQVELYERRAKFELTKQEQKINEQLRLVISDRNFKEETLKKELHFIKLQLASTINHNKSKALWETKSYKSHEDHMKDILHQRMWGTKSYKSHEDHMQLCEALEKSMNRDHSKELAQDLAKARPSGAFGSSQVPPPPPPPPPSSTNQESQSKSSATLSSSKTAALTEYQAWTTTDIRLRPSISLTHADLQMDEDMAPMNKHTLASNYLPPPEDSLLALTGDIATFIDWFCKGQGITKLKPQDLEGPAFEIVKVFHPDVIHLQYQMEECHKLLTDSVDHSILRHNVSKPLPLGGPPGSRPALSISKIKAAYYPDAGLEQMVLDQFWIEEECKYDIAAMYGISHWWFQRQRFYIDRHTSKGDRNAVKTHMVNEFRINRMNPGLKTRFWTKKDVDRRKAFMFAIQKRLKTRRIFRNLESFVGGRVRDGDYKLLKLGFQFTGSLISCSVCFETLRLRMARTAAKPCQRDSLEFYLITGSIYTNQQGTVLLAKEMSIHNSMLTLHTYYQGQDDSWKTYNTASTTLTYVVMFKKSVGMRVLKSQPHKMAILHNKDD</sequence>
<reference evidence="2" key="1">
    <citation type="journal article" date="2019" name="Sci. Rep.">
        <title>Draft genome of Tanacetum cinerariifolium, the natural source of mosquito coil.</title>
        <authorList>
            <person name="Yamashiro T."/>
            <person name="Shiraishi A."/>
            <person name="Satake H."/>
            <person name="Nakayama K."/>
        </authorList>
    </citation>
    <scope>NUCLEOTIDE SEQUENCE</scope>
</reference>
<evidence type="ECO:0000256" key="1">
    <source>
        <dbReference type="SAM" id="MobiDB-lite"/>
    </source>
</evidence>
<name>A0A6L2NZT7_TANCI</name>
<dbReference type="AlphaFoldDB" id="A0A6L2NZT7"/>
<feature type="compositionally biased region" description="Low complexity" evidence="1">
    <location>
        <begin position="482"/>
        <end position="498"/>
    </location>
</feature>
<gene>
    <name evidence="2" type="ORF">Tci_063584</name>
</gene>